<proteinExistence type="predicted"/>
<sequence length="67" mass="7313">YAQYSPRTQYPPRGSVPYGVEGPIPGFSNPPNIPVGYQDQHLLAHQHEYAGAIPQGFGEISGAYLQQ</sequence>
<dbReference type="HOGENOM" id="CLU_2820547_0_0_1"/>
<dbReference type="STRING" id="431595.K3WZ36"/>
<reference evidence="3" key="2">
    <citation type="submission" date="2010-04" db="EMBL/GenBank/DDBJ databases">
        <authorList>
            <person name="Buell R."/>
            <person name="Hamilton J."/>
            <person name="Hostetler J."/>
        </authorList>
    </citation>
    <scope>NUCLEOTIDE SEQUENCE [LARGE SCALE GENOMIC DNA]</scope>
    <source>
        <strain evidence="3">DAOM:BR144</strain>
    </source>
</reference>
<reference evidence="2" key="3">
    <citation type="submission" date="2015-02" db="UniProtKB">
        <authorList>
            <consortium name="EnsemblProtists"/>
        </authorList>
    </citation>
    <scope>IDENTIFICATION</scope>
    <source>
        <strain evidence="2">DAOM BR144</strain>
    </source>
</reference>
<dbReference type="InParanoid" id="K3WZ36"/>
<dbReference type="eggNOG" id="ENOG502QTMG">
    <property type="taxonomic scope" value="Eukaryota"/>
</dbReference>
<evidence type="ECO:0000313" key="2">
    <source>
        <dbReference type="EnsemblProtists" id="PYU1_T010235"/>
    </source>
</evidence>
<feature type="region of interest" description="Disordered" evidence="1">
    <location>
        <begin position="1"/>
        <end position="25"/>
    </location>
</feature>
<protein>
    <submittedName>
        <fullName evidence="2">Uncharacterized protein</fullName>
    </submittedName>
</protein>
<accession>K3WZ36</accession>
<reference evidence="3" key="1">
    <citation type="journal article" date="2010" name="Genome Biol.">
        <title>Genome sequence of the necrotrophic plant pathogen Pythium ultimum reveals original pathogenicity mechanisms and effector repertoire.</title>
        <authorList>
            <person name="Levesque C.A."/>
            <person name="Brouwer H."/>
            <person name="Cano L."/>
            <person name="Hamilton J.P."/>
            <person name="Holt C."/>
            <person name="Huitema E."/>
            <person name="Raffaele S."/>
            <person name="Robideau G.P."/>
            <person name="Thines M."/>
            <person name="Win J."/>
            <person name="Zerillo M.M."/>
            <person name="Beakes G.W."/>
            <person name="Boore J.L."/>
            <person name="Busam D."/>
            <person name="Dumas B."/>
            <person name="Ferriera S."/>
            <person name="Fuerstenberg S.I."/>
            <person name="Gachon C.M."/>
            <person name="Gaulin E."/>
            <person name="Govers F."/>
            <person name="Grenville-Briggs L."/>
            <person name="Horner N."/>
            <person name="Hostetler J."/>
            <person name="Jiang R.H."/>
            <person name="Johnson J."/>
            <person name="Krajaejun T."/>
            <person name="Lin H."/>
            <person name="Meijer H.J."/>
            <person name="Moore B."/>
            <person name="Morris P."/>
            <person name="Phuntmart V."/>
            <person name="Puiu D."/>
            <person name="Shetty J."/>
            <person name="Stajich J.E."/>
            <person name="Tripathy S."/>
            <person name="Wawra S."/>
            <person name="van West P."/>
            <person name="Whitty B.R."/>
            <person name="Coutinho P.M."/>
            <person name="Henrissat B."/>
            <person name="Martin F."/>
            <person name="Thomas P.D."/>
            <person name="Tyler B.M."/>
            <person name="De Vries R.P."/>
            <person name="Kamoun S."/>
            <person name="Yandell M."/>
            <person name="Tisserat N."/>
            <person name="Buell C.R."/>
        </authorList>
    </citation>
    <scope>NUCLEOTIDE SEQUENCE</scope>
    <source>
        <strain evidence="3">DAOM:BR144</strain>
    </source>
</reference>
<dbReference type="EMBL" id="GL376623">
    <property type="status" value="NOT_ANNOTATED_CDS"/>
    <property type="molecule type" value="Genomic_DNA"/>
</dbReference>
<evidence type="ECO:0000256" key="1">
    <source>
        <dbReference type="SAM" id="MobiDB-lite"/>
    </source>
</evidence>
<dbReference type="AlphaFoldDB" id="K3WZ36"/>
<dbReference type="Proteomes" id="UP000019132">
    <property type="component" value="Unassembled WGS sequence"/>
</dbReference>
<dbReference type="EnsemblProtists" id="PYU1_T010235">
    <property type="protein sequence ID" value="PYU1_T010235"/>
    <property type="gene ID" value="PYU1_G010215"/>
</dbReference>
<name>K3WZ36_GLOUD</name>
<evidence type="ECO:0000313" key="3">
    <source>
        <dbReference type="Proteomes" id="UP000019132"/>
    </source>
</evidence>
<keyword evidence="3" id="KW-1185">Reference proteome</keyword>
<dbReference type="VEuPathDB" id="FungiDB:PYU1_G010215"/>
<organism evidence="2 3">
    <name type="scientific">Globisporangium ultimum (strain ATCC 200006 / CBS 805.95 / DAOM BR144)</name>
    <name type="common">Pythium ultimum</name>
    <dbReference type="NCBI Taxonomy" id="431595"/>
    <lineage>
        <taxon>Eukaryota</taxon>
        <taxon>Sar</taxon>
        <taxon>Stramenopiles</taxon>
        <taxon>Oomycota</taxon>
        <taxon>Peronosporomycetes</taxon>
        <taxon>Pythiales</taxon>
        <taxon>Pythiaceae</taxon>
        <taxon>Globisporangium</taxon>
    </lineage>
</organism>